<protein>
    <recommendedName>
        <fullName evidence="4">Secreted protein</fullName>
    </recommendedName>
</protein>
<keyword evidence="1" id="KW-0732">Signal</keyword>
<evidence type="ECO:0008006" key="4">
    <source>
        <dbReference type="Google" id="ProtNLM"/>
    </source>
</evidence>
<feature type="signal peptide" evidence="1">
    <location>
        <begin position="1"/>
        <end position="21"/>
    </location>
</feature>
<accession>A0AAN9F543</accession>
<sequence length="85" mass="10027">MIYCCNIVTLGLFVLLNGSCPLPMSVLGNDRVRYQHEHVLEVNRHFPFKLIHTFLPPLHFHSYLSLSQEKLMCGKLRQFLKRYSH</sequence>
<feature type="chain" id="PRO_5042883795" description="Secreted protein" evidence="1">
    <location>
        <begin position="22"/>
        <end position="85"/>
    </location>
</feature>
<comment type="caution">
    <text evidence="2">The sequence shown here is derived from an EMBL/GenBank/DDBJ whole genome shotgun (WGS) entry which is preliminary data.</text>
</comment>
<dbReference type="Proteomes" id="UP001372338">
    <property type="component" value="Unassembled WGS sequence"/>
</dbReference>
<reference evidence="2 3" key="1">
    <citation type="submission" date="2024-01" db="EMBL/GenBank/DDBJ databases">
        <title>The genomes of 5 underutilized Papilionoideae crops provide insights into root nodulation and disease resistanc.</title>
        <authorList>
            <person name="Yuan L."/>
        </authorList>
    </citation>
    <scope>NUCLEOTIDE SEQUENCE [LARGE SCALE GENOMIC DNA]</scope>
    <source>
        <strain evidence="2">ZHUSHIDOU_FW_LH</strain>
        <tissue evidence="2">Leaf</tissue>
    </source>
</reference>
<evidence type="ECO:0000313" key="3">
    <source>
        <dbReference type="Proteomes" id="UP001372338"/>
    </source>
</evidence>
<dbReference type="AlphaFoldDB" id="A0AAN9F543"/>
<evidence type="ECO:0000256" key="1">
    <source>
        <dbReference type="SAM" id="SignalP"/>
    </source>
</evidence>
<keyword evidence="3" id="KW-1185">Reference proteome</keyword>
<gene>
    <name evidence="2" type="ORF">RIF29_22972</name>
</gene>
<proteinExistence type="predicted"/>
<dbReference type="EMBL" id="JAYWIO010000004">
    <property type="protein sequence ID" value="KAK7270077.1"/>
    <property type="molecule type" value="Genomic_DNA"/>
</dbReference>
<organism evidence="2 3">
    <name type="scientific">Crotalaria pallida</name>
    <name type="common">Smooth rattlebox</name>
    <name type="synonym">Crotalaria striata</name>
    <dbReference type="NCBI Taxonomy" id="3830"/>
    <lineage>
        <taxon>Eukaryota</taxon>
        <taxon>Viridiplantae</taxon>
        <taxon>Streptophyta</taxon>
        <taxon>Embryophyta</taxon>
        <taxon>Tracheophyta</taxon>
        <taxon>Spermatophyta</taxon>
        <taxon>Magnoliopsida</taxon>
        <taxon>eudicotyledons</taxon>
        <taxon>Gunneridae</taxon>
        <taxon>Pentapetalae</taxon>
        <taxon>rosids</taxon>
        <taxon>fabids</taxon>
        <taxon>Fabales</taxon>
        <taxon>Fabaceae</taxon>
        <taxon>Papilionoideae</taxon>
        <taxon>50 kb inversion clade</taxon>
        <taxon>genistoids sensu lato</taxon>
        <taxon>core genistoids</taxon>
        <taxon>Crotalarieae</taxon>
        <taxon>Crotalaria</taxon>
    </lineage>
</organism>
<name>A0AAN9F543_CROPI</name>
<evidence type="ECO:0000313" key="2">
    <source>
        <dbReference type="EMBL" id="KAK7270077.1"/>
    </source>
</evidence>